<dbReference type="PANTHER" id="PTHR22930">
    <property type="match status" value="1"/>
</dbReference>
<evidence type="ECO:0000256" key="5">
    <source>
        <dbReference type="ARBA" id="ARBA00022723"/>
    </source>
</evidence>
<dbReference type="Pfam" id="PF13359">
    <property type="entry name" value="DDE_Tnp_4"/>
    <property type="match status" value="1"/>
</dbReference>
<organism evidence="9 10">
    <name type="scientific">Aedes albopictus</name>
    <name type="common">Asian tiger mosquito</name>
    <name type="synonym">Stegomyia albopicta</name>
    <dbReference type="NCBI Taxonomy" id="7160"/>
    <lineage>
        <taxon>Eukaryota</taxon>
        <taxon>Metazoa</taxon>
        <taxon>Ecdysozoa</taxon>
        <taxon>Arthropoda</taxon>
        <taxon>Hexapoda</taxon>
        <taxon>Insecta</taxon>
        <taxon>Pterygota</taxon>
        <taxon>Neoptera</taxon>
        <taxon>Endopterygota</taxon>
        <taxon>Diptera</taxon>
        <taxon>Nematocera</taxon>
        <taxon>Culicoidea</taxon>
        <taxon>Culicidae</taxon>
        <taxon>Culicinae</taxon>
        <taxon>Aedini</taxon>
        <taxon>Aedes</taxon>
        <taxon>Stegomyia</taxon>
    </lineage>
</organism>
<comment type="subcellular location">
    <subcellularLocation>
        <location evidence="2">Nucleus</location>
    </subcellularLocation>
</comment>
<evidence type="ECO:0000259" key="8">
    <source>
        <dbReference type="Pfam" id="PF13359"/>
    </source>
</evidence>
<reference evidence="10" key="1">
    <citation type="journal article" date="2015" name="Proc. Natl. Acad. Sci. U.S.A.">
        <title>Genome sequence of the Asian Tiger mosquito, Aedes albopictus, reveals insights into its biology, genetics, and evolution.</title>
        <authorList>
            <person name="Chen X.G."/>
            <person name="Jiang X."/>
            <person name="Gu J."/>
            <person name="Xu M."/>
            <person name="Wu Y."/>
            <person name="Deng Y."/>
            <person name="Zhang C."/>
            <person name="Bonizzoni M."/>
            <person name="Dermauw W."/>
            <person name="Vontas J."/>
            <person name="Armbruster P."/>
            <person name="Huang X."/>
            <person name="Yang Y."/>
            <person name="Zhang H."/>
            <person name="He W."/>
            <person name="Peng H."/>
            <person name="Liu Y."/>
            <person name="Wu K."/>
            <person name="Chen J."/>
            <person name="Lirakis M."/>
            <person name="Topalis P."/>
            <person name="Van Leeuwen T."/>
            <person name="Hall A.B."/>
            <person name="Jiang X."/>
            <person name="Thorpe C."/>
            <person name="Mueller R.L."/>
            <person name="Sun C."/>
            <person name="Waterhouse R.M."/>
            <person name="Yan G."/>
            <person name="Tu Z.J."/>
            <person name="Fang X."/>
            <person name="James A.A."/>
        </authorList>
    </citation>
    <scope>NUCLEOTIDE SEQUENCE [LARGE SCALE GENOMIC DNA]</scope>
    <source>
        <strain evidence="10">Foshan</strain>
    </source>
</reference>
<comment type="cofactor">
    <cofactor evidence="1">
        <name>a divalent metal cation</name>
        <dbReference type="ChEBI" id="CHEBI:60240"/>
    </cofactor>
</comment>
<comment type="similarity">
    <text evidence="3">Belongs to the HARBI1 family.</text>
</comment>
<dbReference type="PANTHER" id="PTHR22930:SF289">
    <property type="entry name" value="DDE TNP4 DOMAIN-CONTAINING PROTEIN-RELATED"/>
    <property type="match status" value="1"/>
</dbReference>
<evidence type="ECO:0000313" key="10">
    <source>
        <dbReference type="Proteomes" id="UP000069940"/>
    </source>
</evidence>
<dbReference type="Proteomes" id="UP000069940">
    <property type="component" value="Unassembled WGS sequence"/>
</dbReference>
<evidence type="ECO:0000256" key="7">
    <source>
        <dbReference type="ARBA" id="ARBA00023242"/>
    </source>
</evidence>
<evidence type="ECO:0000256" key="3">
    <source>
        <dbReference type="ARBA" id="ARBA00006958"/>
    </source>
</evidence>
<name>A0ABM1Y0I8_AEDAL</name>
<evidence type="ECO:0000256" key="4">
    <source>
        <dbReference type="ARBA" id="ARBA00022722"/>
    </source>
</evidence>
<protein>
    <recommendedName>
        <fullName evidence="8">DDE Tnp4 domain-containing protein</fullName>
    </recommendedName>
</protein>
<keyword evidence="10" id="KW-1185">Reference proteome</keyword>
<keyword evidence="5" id="KW-0479">Metal-binding</keyword>
<keyword evidence="7" id="KW-0539">Nucleus</keyword>
<sequence length="365" mass="41919">MSCFEFWFSDDEIEEEEEHLDFVRLERRRLRDMSNPLEIPEDSFISYFRVTKDLFRYLMDNVGNKLGGSVKSSSVPPMLRLTAALRFFAEGSYQKGVGNDLFAGMAQPTLSKALSSVIEAFEVEICPVAIQFPTSEAEKDEIKRSFYEKTGFPGVIGCVDGTHVKIFKPISHIQHLYYNRKGFHSLNVMLVCDHRQFIRYVDANSPGANHDSFIWNNNELDAVLNQNCRNGETNTWLLGDAGYPLKPYLITPFRSSANLPNSSRQTKFNEIHSKTRNIIERTIGVMKNVFRCILAARQLHYKPEKAARIVNVCCALHNLRKRFNVPEDNIQWEEPDDNEVLDPPYEGEPDASANEIREEIMYSIT</sequence>
<keyword evidence="6" id="KW-0378">Hydrolase</keyword>
<dbReference type="InterPro" id="IPR045249">
    <property type="entry name" value="HARBI1-like"/>
</dbReference>
<dbReference type="GeneID" id="115258941"/>
<proteinExistence type="inferred from homology"/>
<dbReference type="InterPro" id="IPR027806">
    <property type="entry name" value="HARBI1_dom"/>
</dbReference>
<reference evidence="9" key="2">
    <citation type="submission" date="2025-05" db="UniProtKB">
        <authorList>
            <consortium name="EnsemblMetazoa"/>
        </authorList>
    </citation>
    <scope>IDENTIFICATION</scope>
    <source>
        <strain evidence="9">Foshan</strain>
    </source>
</reference>
<evidence type="ECO:0000313" key="9">
    <source>
        <dbReference type="EnsemblMetazoa" id="AALFPA23_004561.P5595"/>
    </source>
</evidence>
<dbReference type="EnsemblMetazoa" id="AALFPA23_004561.R5595">
    <property type="protein sequence ID" value="AALFPA23_004561.P5595"/>
    <property type="gene ID" value="AALFPA23_004561"/>
</dbReference>
<evidence type="ECO:0000256" key="1">
    <source>
        <dbReference type="ARBA" id="ARBA00001968"/>
    </source>
</evidence>
<keyword evidence="4" id="KW-0540">Nuclease</keyword>
<evidence type="ECO:0000256" key="2">
    <source>
        <dbReference type="ARBA" id="ARBA00004123"/>
    </source>
</evidence>
<feature type="domain" description="DDE Tnp4" evidence="8">
    <location>
        <begin position="159"/>
        <end position="318"/>
    </location>
</feature>
<dbReference type="RefSeq" id="XP_062707437.1">
    <property type="nucleotide sequence ID" value="XM_062851453.1"/>
</dbReference>
<accession>A0ABM1Y0I8</accession>
<evidence type="ECO:0000256" key="6">
    <source>
        <dbReference type="ARBA" id="ARBA00022801"/>
    </source>
</evidence>